<dbReference type="EnsemblMetazoa" id="CapteT124171">
    <property type="protein sequence ID" value="CapteP124171"/>
    <property type="gene ID" value="CapteG124171"/>
</dbReference>
<evidence type="ECO:0000256" key="2">
    <source>
        <dbReference type="RuleBase" id="RU000682"/>
    </source>
</evidence>
<comment type="subcellular location">
    <subcellularLocation>
        <location evidence="1 2">Nucleus</location>
    </subcellularLocation>
</comment>
<dbReference type="PANTHER" id="PTHR14618">
    <property type="entry name" value="HOMEODOX-CONTAINING PROTEIN 1 HMBOX1"/>
    <property type="match status" value="1"/>
</dbReference>
<evidence type="ECO:0000313" key="6">
    <source>
        <dbReference type="Proteomes" id="UP000014760"/>
    </source>
</evidence>
<dbReference type="InterPro" id="IPR040363">
    <property type="entry name" value="HMBOX1"/>
</dbReference>
<feature type="DNA-binding region" description="Homeobox" evidence="1">
    <location>
        <begin position="13"/>
        <end position="88"/>
    </location>
</feature>
<accession>R7TT64</accession>
<dbReference type="PANTHER" id="PTHR14618:SF0">
    <property type="entry name" value="HOMEOBOX-CONTAINING PROTEIN 1"/>
    <property type="match status" value="1"/>
</dbReference>
<proteinExistence type="predicted"/>
<feature type="domain" description="Homeobox" evidence="3">
    <location>
        <begin position="11"/>
        <end position="87"/>
    </location>
</feature>
<keyword evidence="1 2" id="KW-0371">Homeobox</keyword>
<dbReference type="EMBL" id="AMQN01002241">
    <property type="status" value="NOT_ANNOTATED_CDS"/>
    <property type="molecule type" value="Genomic_DNA"/>
</dbReference>
<keyword evidence="6" id="KW-1185">Reference proteome</keyword>
<dbReference type="GO" id="GO:0005634">
    <property type="term" value="C:nucleus"/>
    <property type="evidence" value="ECO:0007669"/>
    <property type="project" value="UniProtKB-SubCell"/>
</dbReference>
<dbReference type="Gene3D" id="1.10.10.60">
    <property type="entry name" value="Homeodomain-like"/>
    <property type="match status" value="1"/>
</dbReference>
<dbReference type="HOGENOM" id="CLU_186312_0_0_1"/>
<dbReference type="EMBL" id="KB308725">
    <property type="protein sequence ID" value="ELT96819.1"/>
    <property type="molecule type" value="Genomic_DNA"/>
</dbReference>
<reference evidence="4 6" key="2">
    <citation type="journal article" date="2013" name="Nature">
        <title>Insights into bilaterian evolution from three spiralian genomes.</title>
        <authorList>
            <person name="Simakov O."/>
            <person name="Marletaz F."/>
            <person name="Cho S.J."/>
            <person name="Edsinger-Gonzales E."/>
            <person name="Havlak P."/>
            <person name="Hellsten U."/>
            <person name="Kuo D.H."/>
            <person name="Larsson T."/>
            <person name="Lv J."/>
            <person name="Arendt D."/>
            <person name="Savage R."/>
            <person name="Osoegawa K."/>
            <person name="de Jong P."/>
            <person name="Grimwood J."/>
            <person name="Chapman J.A."/>
            <person name="Shapiro H."/>
            <person name="Aerts A."/>
            <person name="Otillar R.P."/>
            <person name="Terry A.Y."/>
            <person name="Boore J.L."/>
            <person name="Grigoriev I.V."/>
            <person name="Lindberg D.R."/>
            <person name="Seaver E.C."/>
            <person name="Weisblat D.A."/>
            <person name="Putnam N.H."/>
            <person name="Rokhsar D.S."/>
        </authorList>
    </citation>
    <scope>NUCLEOTIDE SEQUENCE</scope>
    <source>
        <strain evidence="4 6">I ESC-2004</strain>
    </source>
</reference>
<reference evidence="6" key="1">
    <citation type="submission" date="2012-12" db="EMBL/GenBank/DDBJ databases">
        <authorList>
            <person name="Hellsten U."/>
            <person name="Grimwood J."/>
            <person name="Chapman J.A."/>
            <person name="Shapiro H."/>
            <person name="Aerts A."/>
            <person name="Otillar R.P."/>
            <person name="Terry A.Y."/>
            <person name="Boore J.L."/>
            <person name="Simakov O."/>
            <person name="Marletaz F."/>
            <person name="Cho S.-J."/>
            <person name="Edsinger-Gonzales E."/>
            <person name="Havlak P."/>
            <person name="Kuo D.-H."/>
            <person name="Larsson T."/>
            <person name="Lv J."/>
            <person name="Arendt D."/>
            <person name="Savage R."/>
            <person name="Osoegawa K."/>
            <person name="de Jong P."/>
            <person name="Lindberg D.R."/>
            <person name="Seaver E.C."/>
            <person name="Weisblat D.A."/>
            <person name="Putnam N.H."/>
            <person name="Grigoriev I.V."/>
            <person name="Rokhsar D.S."/>
        </authorList>
    </citation>
    <scope>NUCLEOTIDE SEQUENCE</scope>
    <source>
        <strain evidence="6">I ESC-2004</strain>
    </source>
</reference>
<dbReference type="AlphaFoldDB" id="R7TT64"/>
<dbReference type="Proteomes" id="UP000014760">
    <property type="component" value="Unassembled WGS sequence"/>
</dbReference>
<dbReference type="InterPro" id="IPR009057">
    <property type="entry name" value="Homeodomain-like_sf"/>
</dbReference>
<dbReference type="CDD" id="cd00086">
    <property type="entry name" value="homeodomain"/>
    <property type="match status" value="1"/>
</dbReference>
<dbReference type="SMART" id="SM00389">
    <property type="entry name" value="HOX"/>
    <property type="match status" value="1"/>
</dbReference>
<gene>
    <name evidence="4" type="ORF">CAPTEDRAFT_124171</name>
</gene>
<dbReference type="InterPro" id="IPR001356">
    <property type="entry name" value="HD"/>
</dbReference>
<dbReference type="STRING" id="283909.R7TT64"/>
<sequence>MATPVNGDFLKYPRRERFVFRPNHLEILEKYFQEDNYPSFEKREEISKACNAATEAMTGRELGDKERVTAQIISNWFANKRKELKKIAREGPS</sequence>
<dbReference type="SUPFAM" id="SSF46689">
    <property type="entry name" value="Homeodomain-like"/>
    <property type="match status" value="1"/>
</dbReference>
<dbReference type="OrthoDB" id="5856131at2759"/>
<dbReference type="Pfam" id="PF00046">
    <property type="entry name" value="Homeodomain"/>
    <property type="match status" value="1"/>
</dbReference>
<keyword evidence="1 2" id="KW-0238">DNA-binding</keyword>
<dbReference type="OMA" id="EIARTCN"/>
<keyword evidence="1 2" id="KW-0539">Nucleus</keyword>
<evidence type="ECO:0000313" key="5">
    <source>
        <dbReference type="EnsemblMetazoa" id="CapteP124171"/>
    </source>
</evidence>
<evidence type="ECO:0000259" key="3">
    <source>
        <dbReference type="PROSITE" id="PS50071"/>
    </source>
</evidence>
<organism evidence="4">
    <name type="scientific">Capitella teleta</name>
    <name type="common">Polychaete worm</name>
    <dbReference type="NCBI Taxonomy" id="283909"/>
    <lineage>
        <taxon>Eukaryota</taxon>
        <taxon>Metazoa</taxon>
        <taxon>Spiralia</taxon>
        <taxon>Lophotrochozoa</taxon>
        <taxon>Annelida</taxon>
        <taxon>Polychaeta</taxon>
        <taxon>Sedentaria</taxon>
        <taxon>Scolecida</taxon>
        <taxon>Capitellidae</taxon>
        <taxon>Capitella</taxon>
    </lineage>
</organism>
<name>R7TT64_CAPTE</name>
<protein>
    <recommendedName>
        <fullName evidence="3">Homeobox domain-containing protein</fullName>
    </recommendedName>
</protein>
<dbReference type="GO" id="GO:0003691">
    <property type="term" value="F:double-stranded telomeric DNA binding"/>
    <property type="evidence" value="ECO:0007669"/>
    <property type="project" value="InterPro"/>
</dbReference>
<reference evidence="5" key="3">
    <citation type="submission" date="2015-06" db="UniProtKB">
        <authorList>
            <consortium name="EnsemblMetazoa"/>
        </authorList>
    </citation>
    <scope>IDENTIFICATION</scope>
</reference>
<evidence type="ECO:0000256" key="1">
    <source>
        <dbReference type="PROSITE-ProRule" id="PRU00108"/>
    </source>
</evidence>
<evidence type="ECO:0000313" key="4">
    <source>
        <dbReference type="EMBL" id="ELT96819.1"/>
    </source>
</evidence>
<dbReference type="PROSITE" id="PS50071">
    <property type="entry name" value="HOMEOBOX_2"/>
    <property type="match status" value="1"/>
</dbReference>